<feature type="transmembrane region" description="Helical" evidence="1">
    <location>
        <begin position="388"/>
        <end position="407"/>
    </location>
</feature>
<evidence type="ECO:0000256" key="1">
    <source>
        <dbReference type="SAM" id="Phobius"/>
    </source>
</evidence>
<keyword evidence="1" id="KW-0812">Transmembrane</keyword>
<keyword evidence="1" id="KW-1133">Transmembrane helix</keyword>
<feature type="transmembrane region" description="Helical" evidence="1">
    <location>
        <begin position="286"/>
        <end position="308"/>
    </location>
</feature>
<comment type="caution">
    <text evidence="2">The sequence shown here is derived from an EMBL/GenBank/DDBJ whole genome shotgun (WGS) entry which is preliminary data.</text>
</comment>
<protein>
    <submittedName>
        <fullName evidence="2">Uncharacterized protein</fullName>
    </submittedName>
</protein>
<proteinExistence type="predicted"/>
<gene>
    <name evidence="2" type="ORF">SCF082_LOCUS14292</name>
</gene>
<accession>A0ABP0JXS1</accession>
<dbReference type="EMBL" id="CAXAMM010008925">
    <property type="protein sequence ID" value="CAK9018918.1"/>
    <property type="molecule type" value="Genomic_DNA"/>
</dbReference>
<feature type="transmembrane region" description="Helical" evidence="1">
    <location>
        <begin position="359"/>
        <end position="376"/>
    </location>
</feature>
<dbReference type="Proteomes" id="UP001642464">
    <property type="component" value="Unassembled WGS sequence"/>
</dbReference>
<feature type="transmembrane region" description="Helical" evidence="1">
    <location>
        <begin position="527"/>
        <end position="549"/>
    </location>
</feature>
<name>A0ABP0JXS1_9DINO</name>
<evidence type="ECO:0000313" key="3">
    <source>
        <dbReference type="Proteomes" id="UP001642464"/>
    </source>
</evidence>
<evidence type="ECO:0000313" key="2">
    <source>
        <dbReference type="EMBL" id="CAK9018918.1"/>
    </source>
</evidence>
<feature type="transmembrane region" description="Helical" evidence="1">
    <location>
        <begin position="491"/>
        <end position="507"/>
    </location>
</feature>
<feature type="transmembrane region" description="Helical" evidence="1">
    <location>
        <begin position="561"/>
        <end position="580"/>
    </location>
</feature>
<keyword evidence="1" id="KW-0472">Membrane</keyword>
<keyword evidence="3" id="KW-1185">Reference proteome</keyword>
<sequence length="607" mass="68379">MACCLAVALQRNSFATEGHPANRLGGGSRTRSPCTFCVAQSNRNCLFSKALLKRDDICFQRGTAENPQRSKERWCVTYRDFKVFVQEVQALWFQGQLGPSDQLPKDDEHCGPNLYFVNEHYVKPITLEAGGMSYALMKHPEGLPCQVFISHAWAEGIFELANLLRQAWPRGHGLHNLYLCLLANPQNSLFTWLENRPLLETPFAKALQDASHVLIIPNKQISIYSRLWCVYEAYLGASTDCTDSTWFPPIDLNGCVEGLNTDPEGTQFQKTCSLPTKPPPLVLLKAIWPTVIMPCCFGLLLGCLSTVLSSLPLKKNFEQHIEIGMVPQLHERLSALTYAVTGLCGKECRFWTRSQGLRAMHTFLILCDSAMAIPWMRLPHKNLSNWDIFLHFFIPIAILTFNICLIAQLNQYSLETKELTLRAGHLDFQTLDDATCTSPADEVRIREAIAGHEEDVDTAIRVLMKAGAYNDSLRRSFEAGADISGSATRDIFFKTLLVAILWFMSMLDTGGAAEVQSQCPDHYWAKWLWIAAGITAISTVALPFLIWRLQETGPQLALNAVKAWLFLAMLVVGIPLTMQIENHMLSGMHFLHIHRRQVFWGEQWTTC</sequence>
<organism evidence="2 3">
    <name type="scientific">Durusdinium trenchii</name>
    <dbReference type="NCBI Taxonomy" id="1381693"/>
    <lineage>
        <taxon>Eukaryota</taxon>
        <taxon>Sar</taxon>
        <taxon>Alveolata</taxon>
        <taxon>Dinophyceae</taxon>
        <taxon>Suessiales</taxon>
        <taxon>Symbiodiniaceae</taxon>
        <taxon>Durusdinium</taxon>
    </lineage>
</organism>
<reference evidence="2 3" key="1">
    <citation type="submission" date="2024-02" db="EMBL/GenBank/DDBJ databases">
        <authorList>
            <person name="Chen Y."/>
            <person name="Shah S."/>
            <person name="Dougan E. K."/>
            <person name="Thang M."/>
            <person name="Chan C."/>
        </authorList>
    </citation>
    <scope>NUCLEOTIDE SEQUENCE [LARGE SCALE GENOMIC DNA]</scope>
</reference>